<accession>A0ACB7YDW7</accession>
<gene>
    <name evidence="1" type="ORF">Vadar_013282</name>
</gene>
<sequence>MSSAWSPNPPSVLNSLQELFRCSSLLVFESYFSAYRVTVFSFYLGVALTTKRGPCSPSPLPKNQKKKKKKKKEKNEMGSRLGRRVVNFANLPIKLLMPSSFSNITEISLKTIPSASKIEIKRVLESLYGFEVEKVRTLNRDGKKKKAGGILLKKPDYKKAYVTLKSPLSISTDLYPIKIIEEDKMSLIKESKTKSKSWRTAGND</sequence>
<dbReference type="Proteomes" id="UP000828048">
    <property type="component" value="Chromosome 8"/>
</dbReference>
<proteinExistence type="predicted"/>
<evidence type="ECO:0000313" key="2">
    <source>
        <dbReference type="Proteomes" id="UP000828048"/>
    </source>
</evidence>
<evidence type="ECO:0000313" key="1">
    <source>
        <dbReference type="EMBL" id="KAH7851552.1"/>
    </source>
</evidence>
<comment type="caution">
    <text evidence="1">The sequence shown here is derived from an EMBL/GenBank/DDBJ whole genome shotgun (WGS) entry which is preliminary data.</text>
</comment>
<organism evidence="1 2">
    <name type="scientific">Vaccinium darrowii</name>
    <dbReference type="NCBI Taxonomy" id="229202"/>
    <lineage>
        <taxon>Eukaryota</taxon>
        <taxon>Viridiplantae</taxon>
        <taxon>Streptophyta</taxon>
        <taxon>Embryophyta</taxon>
        <taxon>Tracheophyta</taxon>
        <taxon>Spermatophyta</taxon>
        <taxon>Magnoliopsida</taxon>
        <taxon>eudicotyledons</taxon>
        <taxon>Gunneridae</taxon>
        <taxon>Pentapetalae</taxon>
        <taxon>asterids</taxon>
        <taxon>Ericales</taxon>
        <taxon>Ericaceae</taxon>
        <taxon>Vaccinioideae</taxon>
        <taxon>Vaccinieae</taxon>
        <taxon>Vaccinium</taxon>
    </lineage>
</organism>
<protein>
    <submittedName>
        <fullName evidence="1">Uncharacterized protein</fullName>
    </submittedName>
</protein>
<dbReference type="EMBL" id="CM037158">
    <property type="protein sequence ID" value="KAH7851552.1"/>
    <property type="molecule type" value="Genomic_DNA"/>
</dbReference>
<name>A0ACB7YDW7_9ERIC</name>
<reference evidence="1 2" key="1">
    <citation type="journal article" date="2021" name="Hortic Res">
        <title>High-quality reference genome and annotation aids understanding of berry development for evergreen blueberry (Vaccinium darrowii).</title>
        <authorList>
            <person name="Yu J."/>
            <person name="Hulse-Kemp A.M."/>
            <person name="Babiker E."/>
            <person name="Staton M."/>
        </authorList>
    </citation>
    <scope>NUCLEOTIDE SEQUENCE [LARGE SCALE GENOMIC DNA]</scope>
    <source>
        <strain evidence="2">cv. NJ 8807/NJ 8810</strain>
        <tissue evidence="1">Young leaf</tissue>
    </source>
</reference>
<keyword evidence="2" id="KW-1185">Reference proteome</keyword>